<dbReference type="SUPFAM" id="SSF48371">
    <property type="entry name" value="ARM repeat"/>
    <property type="match status" value="1"/>
</dbReference>
<dbReference type="InterPro" id="IPR021133">
    <property type="entry name" value="HEAT_type_2"/>
</dbReference>
<dbReference type="AlphaFoldDB" id="A0A1J4SAE2"/>
<dbReference type="EMBL" id="MNUO01000099">
    <property type="protein sequence ID" value="OIN96363.1"/>
    <property type="molecule type" value="Genomic_DNA"/>
</dbReference>
<dbReference type="InterPro" id="IPR016024">
    <property type="entry name" value="ARM-type_fold"/>
</dbReference>
<evidence type="ECO:0000313" key="2">
    <source>
        <dbReference type="EMBL" id="OIN96363.1"/>
    </source>
</evidence>
<dbReference type="STRING" id="1817893.AUJ66_06475"/>
<comment type="function">
    <text evidence="1">Catalyzes the hydroxylation of the N(6)-(4-aminobutyl)-L-lysine intermediate produced by deoxyhypusine synthase/DHPS on a critical lysine of the eukaryotic translation initiation factor 5A/eIF-5A. This is the second step of the post-translational modification of that lysine into an unusual amino acid residue named hypusine. Hypusination is unique to mature eIF-5A factor and is essential for its function.</text>
</comment>
<dbReference type="Proteomes" id="UP000182278">
    <property type="component" value="Unassembled WGS sequence"/>
</dbReference>
<dbReference type="InterPro" id="IPR004155">
    <property type="entry name" value="PBS_lyase_HEAT"/>
</dbReference>
<comment type="caution">
    <text evidence="2">The sequence shown here is derived from an EMBL/GenBank/DDBJ whole genome shotgun (WGS) entry which is preliminary data.</text>
</comment>
<organism evidence="2 3">
    <name type="scientific">Candidatus Desantisbacteria bacterium CG1_02_38_46</name>
    <dbReference type="NCBI Taxonomy" id="1817893"/>
    <lineage>
        <taxon>Bacteria</taxon>
        <taxon>Candidatus Desantisiibacteriota</taxon>
    </lineage>
</organism>
<gene>
    <name evidence="2" type="ORF">AUJ66_06475</name>
</gene>
<dbReference type="PROSITE" id="PS50077">
    <property type="entry name" value="HEAT_REPEAT"/>
    <property type="match status" value="1"/>
</dbReference>
<dbReference type="PANTHER" id="PTHR12697">
    <property type="entry name" value="PBS LYASE HEAT-LIKE PROTEIN"/>
    <property type="match status" value="1"/>
</dbReference>
<dbReference type="SMART" id="SM00567">
    <property type="entry name" value="EZ_HEAT"/>
    <property type="match status" value="4"/>
</dbReference>
<dbReference type="PANTHER" id="PTHR12697:SF5">
    <property type="entry name" value="DEOXYHYPUSINE HYDROXYLASE"/>
    <property type="match status" value="1"/>
</dbReference>
<protein>
    <recommendedName>
        <fullName evidence="4">HEAT repeat domain-containing protein</fullName>
    </recommendedName>
</protein>
<accession>A0A1J4SAE2</accession>
<dbReference type="Gene3D" id="1.25.10.10">
    <property type="entry name" value="Leucine-rich Repeat Variant"/>
    <property type="match status" value="1"/>
</dbReference>
<evidence type="ECO:0000256" key="1">
    <source>
        <dbReference type="ARBA" id="ARBA00045876"/>
    </source>
</evidence>
<dbReference type="InterPro" id="IPR011989">
    <property type="entry name" value="ARM-like"/>
</dbReference>
<evidence type="ECO:0000313" key="3">
    <source>
        <dbReference type="Proteomes" id="UP000182278"/>
    </source>
</evidence>
<sequence length="222" mass="24334">MKKINIILMTFVLASITVYTSYCENVDVLESNVINLSNAGKNNKAIDEYKKLFNLTRIHNLDLLRKITIGSLRDENPFMRAGGAIAAGQLGNNRAAPLLKLNLSDKDMWVRIWTAISISEVDGKGALPDLIRLLKDRIDFVRISAVVSLGRIGDSSIIPDIAEMLNDRNPNVRQMAAIALGRIGDKSAIPYLEKTLLNDNDMWARLAAVASLEKLASGGGSK</sequence>
<dbReference type="Pfam" id="PF13646">
    <property type="entry name" value="HEAT_2"/>
    <property type="match status" value="1"/>
</dbReference>
<dbReference type="GO" id="GO:0016491">
    <property type="term" value="F:oxidoreductase activity"/>
    <property type="evidence" value="ECO:0007669"/>
    <property type="project" value="TreeGrafter"/>
</dbReference>
<proteinExistence type="predicted"/>
<reference evidence="2 3" key="1">
    <citation type="journal article" date="2016" name="Environ. Microbiol.">
        <title>Genomic resolution of a cold subsurface aquifer community provides metabolic insights for novel microbes adapted to high CO concentrations.</title>
        <authorList>
            <person name="Probst A.J."/>
            <person name="Castelle C.J."/>
            <person name="Singh A."/>
            <person name="Brown C.T."/>
            <person name="Anantharaman K."/>
            <person name="Sharon I."/>
            <person name="Hug L.A."/>
            <person name="Burstein D."/>
            <person name="Emerson J.B."/>
            <person name="Thomas B.C."/>
            <person name="Banfield J.F."/>
        </authorList>
    </citation>
    <scope>NUCLEOTIDE SEQUENCE [LARGE SCALE GENOMIC DNA]</scope>
    <source>
        <strain evidence="2">CG1_02_38_46</strain>
    </source>
</reference>
<name>A0A1J4SAE2_9BACT</name>
<evidence type="ECO:0008006" key="4">
    <source>
        <dbReference type="Google" id="ProtNLM"/>
    </source>
</evidence>